<evidence type="ECO:0000256" key="3">
    <source>
        <dbReference type="ARBA" id="ARBA00022917"/>
    </source>
</evidence>
<evidence type="ECO:0000256" key="2">
    <source>
        <dbReference type="ARBA" id="ARBA00022540"/>
    </source>
</evidence>
<dbReference type="InterPro" id="IPR016024">
    <property type="entry name" value="ARM-type_fold"/>
</dbReference>
<accession>A0ABN9UR23</accession>
<feature type="domain" description="MIF4G" evidence="4">
    <location>
        <begin position="1"/>
        <end position="189"/>
    </location>
</feature>
<dbReference type="Gene3D" id="1.25.40.180">
    <property type="match status" value="1"/>
</dbReference>
<keyword evidence="3" id="KW-0648">Protein biosynthesis</keyword>
<reference evidence="5" key="1">
    <citation type="submission" date="2023-10" db="EMBL/GenBank/DDBJ databases">
        <authorList>
            <person name="Chen Y."/>
            <person name="Shah S."/>
            <person name="Dougan E. K."/>
            <person name="Thang M."/>
            <person name="Chan C."/>
        </authorList>
    </citation>
    <scope>NUCLEOTIDE SEQUENCE [LARGE SCALE GENOMIC DNA]</scope>
</reference>
<organism evidence="5 6">
    <name type="scientific">Prorocentrum cordatum</name>
    <dbReference type="NCBI Taxonomy" id="2364126"/>
    <lineage>
        <taxon>Eukaryota</taxon>
        <taxon>Sar</taxon>
        <taxon>Alveolata</taxon>
        <taxon>Dinophyceae</taxon>
        <taxon>Prorocentrales</taxon>
        <taxon>Prorocentraceae</taxon>
        <taxon>Prorocentrum</taxon>
    </lineage>
</organism>
<name>A0ABN9UR23_9DINO</name>
<dbReference type="PANTHER" id="PTHR23253:SF9">
    <property type="entry name" value="EUKARYOTIC TRANSLATION INITIATION FACTOR 4 GAMMA 2"/>
    <property type="match status" value="1"/>
</dbReference>
<dbReference type="SMART" id="SM00543">
    <property type="entry name" value="MIF4G"/>
    <property type="match status" value="1"/>
</dbReference>
<dbReference type="PANTHER" id="PTHR23253">
    <property type="entry name" value="EUKARYOTIC TRANSLATION INITIATION FACTOR 4 GAMMA"/>
    <property type="match status" value="1"/>
</dbReference>
<dbReference type="EMBL" id="CAUYUJ010016163">
    <property type="protein sequence ID" value="CAK0862454.1"/>
    <property type="molecule type" value="Genomic_DNA"/>
</dbReference>
<keyword evidence="6" id="KW-1185">Reference proteome</keyword>
<proteinExistence type="inferred from homology"/>
<dbReference type="Pfam" id="PF02854">
    <property type="entry name" value="MIF4G"/>
    <property type="match status" value="1"/>
</dbReference>
<dbReference type="Proteomes" id="UP001189429">
    <property type="component" value="Unassembled WGS sequence"/>
</dbReference>
<evidence type="ECO:0000256" key="1">
    <source>
        <dbReference type="ARBA" id="ARBA00005775"/>
    </source>
</evidence>
<evidence type="ECO:0000259" key="4">
    <source>
        <dbReference type="SMART" id="SM00543"/>
    </source>
</evidence>
<protein>
    <recommendedName>
        <fullName evidence="4">MIF4G domain-containing protein</fullName>
    </recommendedName>
</protein>
<sequence>MSTTTHVEMLIKEVFEKATSQHHYIDMYADLCVLLSEYFALNPVGNDPKFSFKRLLLHECQGSFERNLKAPDLSGLDDPEERQLREFRHKRRVLGNIKLIGALLVRKMLAGKVFLAILAEFVGTPTSEAMECTAALLTVAGASFDTQDWAHHGRLDAIFAQLRSIARQPSCAPRTRCLLQDVFDLRASGWQARAQHGRAAAPSTLQEVGILQAVDLGLLP</sequence>
<dbReference type="SUPFAM" id="SSF48371">
    <property type="entry name" value="ARM repeat"/>
    <property type="match status" value="1"/>
</dbReference>
<evidence type="ECO:0000313" key="6">
    <source>
        <dbReference type="Proteomes" id="UP001189429"/>
    </source>
</evidence>
<keyword evidence="2" id="KW-0396">Initiation factor</keyword>
<comment type="similarity">
    <text evidence="1">Belongs to the eukaryotic initiation factor 4G family.</text>
</comment>
<comment type="caution">
    <text evidence="5">The sequence shown here is derived from an EMBL/GenBank/DDBJ whole genome shotgun (WGS) entry which is preliminary data.</text>
</comment>
<dbReference type="InterPro" id="IPR003890">
    <property type="entry name" value="MIF4G-like_typ-3"/>
</dbReference>
<gene>
    <name evidence="5" type="ORF">PCOR1329_LOCUS50866</name>
</gene>
<evidence type="ECO:0000313" key="5">
    <source>
        <dbReference type="EMBL" id="CAK0862454.1"/>
    </source>
</evidence>